<dbReference type="AlphaFoldDB" id="A0A0K8VJF5"/>
<proteinExistence type="predicted"/>
<sequence length="105" mass="11433">MPTTCQFKFSRTTPIYYSGEQISGLIVLSSTKLLAIEATDELICDKPNESCGKGADLFYYLPDYASMLLLNTFSTSVNALQTQAATHNCEQESCAADICTTKTLA</sequence>
<reference evidence="1" key="1">
    <citation type="submission" date="2015-06" db="EMBL/GenBank/DDBJ databases">
        <authorList>
            <person name="Hoefler B.C."/>
            <person name="Straight P.D."/>
        </authorList>
    </citation>
    <scope>NUCLEOTIDE SEQUENCE</scope>
</reference>
<accession>A0A0K8VJF5</accession>
<organism evidence="1">
    <name type="scientific">Bactrocera latifrons</name>
    <name type="common">Malaysian fruit fly</name>
    <name type="synonym">Chaetodacus latifrons</name>
    <dbReference type="NCBI Taxonomy" id="174628"/>
    <lineage>
        <taxon>Eukaryota</taxon>
        <taxon>Metazoa</taxon>
        <taxon>Ecdysozoa</taxon>
        <taxon>Arthropoda</taxon>
        <taxon>Hexapoda</taxon>
        <taxon>Insecta</taxon>
        <taxon>Pterygota</taxon>
        <taxon>Neoptera</taxon>
        <taxon>Endopterygota</taxon>
        <taxon>Diptera</taxon>
        <taxon>Brachycera</taxon>
        <taxon>Muscomorpha</taxon>
        <taxon>Tephritoidea</taxon>
        <taxon>Tephritidae</taxon>
        <taxon>Bactrocera</taxon>
        <taxon>Bactrocera</taxon>
    </lineage>
</organism>
<protein>
    <submittedName>
        <fullName evidence="1">Uncharacterized protein</fullName>
    </submittedName>
</protein>
<name>A0A0K8VJF5_BACLA</name>
<evidence type="ECO:0000313" key="1">
    <source>
        <dbReference type="EMBL" id="JAI39019.1"/>
    </source>
</evidence>
<gene>
    <name evidence="1" type="ORF">c0_g2_i4</name>
</gene>
<dbReference type="EMBL" id="GDHF01013295">
    <property type="protein sequence ID" value="JAI39019.1"/>
    <property type="molecule type" value="Transcribed_RNA"/>
</dbReference>
<dbReference type="OrthoDB" id="2333384at2759"/>